<keyword evidence="1" id="KW-0732">Signal</keyword>
<accession>A0A8B6FGA1</accession>
<gene>
    <name evidence="2" type="ORF">MGAL_10B016354</name>
</gene>
<feature type="chain" id="PRO_5032398763" evidence="1">
    <location>
        <begin position="24"/>
        <end position="70"/>
    </location>
</feature>
<name>A0A8B6FGA1_MYTGA</name>
<sequence>MAGSSLLHIALFSILLCRMQVTCQTSPPTLTDVRKDLLDLDSYVDNKLKAIDTKIQQTDTHELNFPELKL</sequence>
<comment type="caution">
    <text evidence="2">The sequence shown here is derived from an EMBL/GenBank/DDBJ whole genome shotgun (WGS) entry which is preliminary data.</text>
</comment>
<evidence type="ECO:0000313" key="2">
    <source>
        <dbReference type="EMBL" id="VDI48063.1"/>
    </source>
</evidence>
<dbReference type="AlphaFoldDB" id="A0A8B6FGA1"/>
<evidence type="ECO:0000256" key="1">
    <source>
        <dbReference type="SAM" id="SignalP"/>
    </source>
</evidence>
<dbReference type="EMBL" id="UYJE01006687">
    <property type="protein sequence ID" value="VDI48063.1"/>
    <property type="molecule type" value="Genomic_DNA"/>
</dbReference>
<dbReference type="Proteomes" id="UP000596742">
    <property type="component" value="Unassembled WGS sequence"/>
</dbReference>
<evidence type="ECO:0000313" key="3">
    <source>
        <dbReference type="Proteomes" id="UP000596742"/>
    </source>
</evidence>
<protein>
    <submittedName>
        <fullName evidence="2">Uncharacterized protein</fullName>
    </submittedName>
</protein>
<feature type="signal peptide" evidence="1">
    <location>
        <begin position="1"/>
        <end position="23"/>
    </location>
</feature>
<keyword evidence="3" id="KW-1185">Reference proteome</keyword>
<proteinExistence type="predicted"/>
<reference evidence="2" key="1">
    <citation type="submission" date="2018-11" db="EMBL/GenBank/DDBJ databases">
        <authorList>
            <person name="Alioto T."/>
            <person name="Alioto T."/>
        </authorList>
    </citation>
    <scope>NUCLEOTIDE SEQUENCE</scope>
</reference>
<organism evidence="2 3">
    <name type="scientific">Mytilus galloprovincialis</name>
    <name type="common">Mediterranean mussel</name>
    <dbReference type="NCBI Taxonomy" id="29158"/>
    <lineage>
        <taxon>Eukaryota</taxon>
        <taxon>Metazoa</taxon>
        <taxon>Spiralia</taxon>
        <taxon>Lophotrochozoa</taxon>
        <taxon>Mollusca</taxon>
        <taxon>Bivalvia</taxon>
        <taxon>Autobranchia</taxon>
        <taxon>Pteriomorphia</taxon>
        <taxon>Mytilida</taxon>
        <taxon>Mytiloidea</taxon>
        <taxon>Mytilidae</taxon>
        <taxon>Mytilinae</taxon>
        <taxon>Mytilus</taxon>
    </lineage>
</organism>